<evidence type="ECO:0000313" key="2">
    <source>
        <dbReference type="Proteomes" id="UP000230002"/>
    </source>
</evidence>
<keyword evidence="2" id="KW-1185">Reference proteome</keyword>
<evidence type="ECO:0000313" key="1">
    <source>
        <dbReference type="EMBL" id="PIL37711.1"/>
    </source>
</evidence>
<proteinExistence type="predicted"/>
<dbReference type="AlphaFoldDB" id="A0A2G8SVC0"/>
<gene>
    <name evidence="1" type="ORF">GSI_01405</name>
</gene>
<organism evidence="1 2">
    <name type="scientific">Ganoderma sinense ZZ0214-1</name>
    <dbReference type="NCBI Taxonomy" id="1077348"/>
    <lineage>
        <taxon>Eukaryota</taxon>
        <taxon>Fungi</taxon>
        <taxon>Dikarya</taxon>
        <taxon>Basidiomycota</taxon>
        <taxon>Agaricomycotina</taxon>
        <taxon>Agaricomycetes</taxon>
        <taxon>Polyporales</taxon>
        <taxon>Polyporaceae</taxon>
        <taxon>Ganoderma</taxon>
    </lineage>
</organism>
<accession>A0A2G8SVC0</accession>
<dbReference type="Proteomes" id="UP000230002">
    <property type="component" value="Unassembled WGS sequence"/>
</dbReference>
<reference evidence="1 2" key="1">
    <citation type="journal article" date="2015" name="Sci. Rep.">
        <title>Chromosome-level genome map provides insights into diverse defense mechanisms in the medicinal fungus Ganoderma sinense.</title>
        <authorList>
            <person name="Zhu Y."/>
            <person name="Xu J."/>
            <person name="Sun C."/>
            <person name="Zhou S."/>
            <person name="Xu H."/>
            <person name="Nelson D.R."/>
            <person name="Qian J."/>
            <person name="Song J."/>
            <person name="Luo H."/>
            <person name="Xiang L."/>
            <person name="Li Y."/>
            <person name="Xu Z."/>
            <person name="Ji A."/>
            <person name="Wang L."/>
            <person name="Lu S."/>
            <person name="Hayward A."/>
            <person name="Sun W."/>
            <person name="Li X."/>
            <person name="Schwartz D.C."/>
            <person name="Wang Y."/>
            <person name="Chen S."/>
        </authorList>
    </citation>
    <scope>NUCLEOTIDE SEQUENCE [LARGE SCALE GENOMIC DNA]</scope>
    <source>
        <strain evidence="1 2">ZZ0214-1</strain>
    </source>
</reference>
<comment type="caution">
    <text evidence="1">The sequence shown here is derived from an EMBL/GenBank/DDBJ whole genome shotgun (WGS) entry which is preliminary data.</text>
</comment>
<name>A0A2G8SVC0_9APHY</name>
<protein>
    <submittedName>
        <fullName evidence="1">Uncharacterized protein</fullName>
    </submittedName>
</protein>
<dbReference type="EMBL" id="AYKW01000001">
    <property type="protein sequence ID" value="PIL37711.1"/>
    <property type="molecule type" value="Genomic_DNA"/>
</dbReference>
<sequence length="109" mass="11925">MKTPVSSGRVRTLSAEIVSILGVILRTGTTRRTSHRLNKFAERLCFDSSDSSGALTPFYAKNPKLRAGSIWWKAAFSRISSISKGPLSKCAVDYYQPEDDATLPSERGG</sequence>